<dbReference type="GO" id="GO:0001817">
    <property type="term" value="P:regulation of cytokine production"/>
    <property type="evidence" value="ECO:0007669"/>
    <property type="project" value="TreeGrafter"/>
</dbReference>
<dbReference type="AlphaFoldDB" id="A0A3Q2NVN8"/>
<protein>
    <recommendedName>
        <fullName evidence="8">Ig-like domain-containing protein</fullName>
    </recommendedName>
</protein>
<evidence type="ECO:0000313" key="10">
    <source>
        <dbReference type="Proteomes" id="UP000265000"/>
    </source>
</evidence>
<evidence type="ECO:0000256" key="4">
    <source>
        <dbReference type="ARBA" id="ARBA00023157"/>
    </source>
</evidence>
<keyword evidence="2" id="KW-0732">Signal</keyword>
<evidence type="ECO:0000256" key="1">
    <source>
        <dbReference type="ARBA" id="ARBA00004370"/>
    </source>
</evidence>
<keyword evidence="3 7" id="KW-0472">Membrane</keyword>
<keyword evidence="7" id="KW-0812">Transmembrane</keyword>
<keyword evidence="10" id="KW-1185">Reference proteome</keyword>
<sequence>FKIFPTAAVFDLKLAVVFEEKEVVAVTCDPEKIEAFAGGHAILPCSLKNPASDHVPTVEWSKEGLNDSIVFLYRDGCETFGMKNVDFEFRASLFMKEVKNGNVSLRISNLRLSDAGTYQCLIIQRDKTRQTTRVELVVASSSASVSFTASRLVCHLIVGIPYLLSTILLGLIYRDRKRGKATLLSVCAGHLVFLFPLFQLRNFDTF</sequence>
<dbReference type="PANTHER" id="PTHR24100">
    <property type="entry name" value="BUTYROPHILIN"/>
    <property type="match status" value="1"/>
</dbReference>
<dbReference type="Pfam" id="PF07686">
    <property type="entry name" value="V-set"/>
    <property type="match status" value="1"/>
</dbReference>
<dbReference type="SMART" id="SM00409">
    <property type="entry name" value="IG"/>
    <property type="match status" value="1"/>
</dbReference>
<dbReference type="GO" id="GO:0050852">
    <property type="term" value="P:T cell receptor signaling pathway"/>
    <property type="evidence" value="ECO:0007669"/>
    <property type="project" value="TreeGrafter"/>
</dbReference>
<dbReference type="GO" id="GO:0050863">
    <property type="term" value="P:regulation of T cell activation"/>
    <property type="evidence" value="ECO:0007669"/>
    <property type="project" value="UniProtKB-ARBA"/>
</dbReference>
<name>A0A3Q2NVN8_FUNHE</name>
<dbReference type="GeneTree" id="ENSGT01080000257449"/>
<dbReference type="PANTHER" id="PTHR24100:SF151">
    <property type="entry name" value="ICOS LIGAND"/>
    <property type="match status" value="1"/>
</dbReference>
<dbReference type="InterPro" id="IPR013106">
    <property type="entry name" value="Ig_V-set"/>
</dbReference>
<dbReference type="InterPro" id="IPR007110">
    <property type="entry name" value="Ig-like_dom"/>
</dbReference>
<comment type="subcellular location">
    <subcellularLocation>
        <location evidence="1">Membrane</location>
    </subcellularLocation>
</comment>
<feature type="domain" description="Ig-like" evidence="8">
    <location>
        <begin position="5"/>
        <end position="137"/>
    </location>
</feature>
<dbReference type="Proteomes" id="UP000265000">
    <property type="component" value="Unplaced"/>
</dbReference>
<keyword evidence="6" id="KW-0393">Immunoglobulin domain</keyword>
<dbReference type="InterPro" id="IPR036179">
    <property type="entry name" value="Ig-like_dom_sf"/>
</dbReference>
<keyword evidence="7" id="KW-1133">Transmembrane helix</keyword>
<dbReference type="InterPro" id="IPR050504">
    <property type="entry name" value="IgSF_BTN/MOG"/>
</dbReference>
<dbReference type="SUPFAM" id="SSF48726">
    <property type="entry name" value="Immunoglobulin"/>
    <property type="match status" value="1"/>
</dbReference>
<reference evidence="9" key="2">
    <citation type="submission" date="2025-09" db="UniProtKB">
        <authorList>
            <consortium name="Ensembl"/>
        </authorList>
    </citation>
    <scope>IDENTIFICATION</scope>
</reference>
<evidence type="ECO:0000256" key="3">
    <source>
        <dbReference type="ARBA" id="ARBA00023136"/>
    </source>
</evidence>
<dbReference type="FunFam" id="2.60.40.10:FF:000142">
    <property type="entry name" value="V-set domain-containing T-cell activation inhibitor 1"/>
    <property type="match status" value="1"/>
</dbReference>
<dbReference type="InterPro" id="IPR003599">
    <property type="entry name" value="Ig_sub"/>
</dbReference>
<feature type="transmembrane region" description="Helical" evidence="7">
    <location>
        <begin position="181"/>
        <end position="200"/>
    </location>
</feature>
<evidence type="ECO:0000313" key="9">
    <source>
        <dbReference type="Ensembl" id="ENSFHEP00000003412.1"/>
    </source>
</evidence>
<evidence type="ECO:0000256" key="5">
    <source>
        <dbReference type="ARBA" id="ARBA00023180"/>
    </source>
</evidence>
<feature type="transmembrane region" description="Helical" evidence="7">
    <location>
        <begin position="156"/>
        <end position="174"/>
    </location>
</feature>
<keyword evidence="5" id="KW-0325">Glycoprotein</keyword>
<proteinExistence type="predicted"/>
<reference evidence="9" key="1">
    <citation type="submission" date="2025-08" db="UniProtKB">
        <authorList>
            <consortium name="Ensembl"/>
        </authorList>
    </citation>
    <scope>IDENTIFICATION</scope>
</reference>
<dbReference type="GO" id="GO:0009897">
    <property type="term" value="C:external side of plasma membrane"/>
    <property type="evidence" value="ECO:0007669"/>
    <property type="project" value="TreeGrafter"/>
</dbReference>
<dbReference type="GO" id="GO:0005102">
    <property type="term" value="F:signaling receptor binding"/>
    <property type="evidence" value="ECO:0007669"/>
    <property type="project" value="TreeGrafter"/>
</dbReference>
<dbReference type="Gene3D" id="2.60.40.10">
    <property type="entry name" value="Immunoglobulins"/>
    <property type="match status" value="1"/>
</dbReference>
<evidence type="ECO:0000256" key="2">
    <source>
        <dbReference type="ARBA" id="ARBA00022729"/>
    </source>
</evidence>
<evidence type="ECO:0000256" key="6">
    <source>
        <dbReference type="ARBA" id="ARBA00023319"/>
    </source>
</evidence>
<organism evidence="9 10">
    <name type="scientific">Fundulus heteroclitus</name>
    <name type="common">Killifish</name>
    <name type="synonym">Mummichog</name>
    <dbReference type="NCBI Taxonomy" id="8078"/>
    <lineage>
        <taxon>Eukaryota</taxon>
        <taxon>Metazoa</taxon>
        <taxon>Chordata</taxon>
        <taxon>Craniata</taxon>
        <taxon>Vertebrata</taxon>
        <taxon>Euteleostomi</taxon>
        <taxon>Actinopterygii</taxon>
        <taxon>Neopterygii</taxon>
        <taxon>Teleostei</taxon>
        <taxon>Neoteleostei</taxon>
        <taxon>Acanthomorphata</taxon>
        <taxon>Ovalentaria</taxon>
        <taxon>Atherinomorphae</taxon>
        <taxon>Cyprinodontiformes</taxon>
        <taxon>Fundulidae</taxon>
        <taxon>Fundulus</taxon>
    </lineage>
</organism>
<evidence type="ECO:0000256" key="7">
    <source>
        <dbReference type="SAM" id="Phobius"/>
    </source>
</evidence>
<accession>A0A3Q2NVN8</accession>
<dbReference type="GO" id="GO:1903037">
    <property type="term" value="P:regulation of leukocyte cell-cell adhesion"/>
    <property type="evidence" value="ECO:0007669"/>
    <property type="project" value="UniProtKB-ARBA"/>
</dbReference>
<dbReference type="InterPro" id="IPR013783">
    <property type="entry name" value="Ig-like_fold"/>
</dbReference>
<dbReference type="Ensembl" id="ENSFHET00000010593.1">
    <property type="protein sequence ID" value="ENSFHEP00000003412.1"/>
    <property type="gene ID" value="ENSFHEG00000004296.1"/>
</dbReference>
<dbReference type="SMART" id="SM00406">
    <property type="entry name" value="IGv"/>
    <property type="match status" value="1"/>
</dbReference>
<dbReference type="PROSITE" id="PS50835">
    <property type="entry name" value="IG_LIKE"/>
    <property type="match status" value="1"/>
</dbReference>
<keyword evidence="4" id="KW-1015">Disulfide bond</keyword>
<evidence type="ECO:0000259" key="8">
    <source>
        <dbReference type="PROSITE" id="PS50835"/>
    </source>
</evidence>